<dbReference type="PROSITE" id="PS00198">
    <property type="entry name" value="4FE4S_FER_1"/>
    <property type="match status" value="2"/>
</dbReference>
<dbReference type="SUPFAM" id="SSF50475">
    <property type="entry name" value="FMN-binding split barrel"/>
    <property type="match status" value="1"/>
</dbReference>
<evidence type="ECO:0000256" key="1">
    <source>
        <dbReference type="ARBA" id="ARBA00022448"/>
    </source>
</evidence>
<keyword evidence="1" id="KW-0813">Transport</keyword>
<dbReference type="Pfam" id="PF01243">
    <property type="entry name" value="PNPOx_N"/>
    <property type="match status" value="1"/>
</dbReference>
<gene>
    <name evidence="8" type="ORF">SAMN02910417_00153</name>
</gene>
<evidence type="ECO:0000259" key="7">
    <source>
        <dbReference type="PROSITE" id="PS51379"/>
    </source>
</evidence>
<keyword evidence="5" id="KW-0408">Iron</keyword>
<dbReference type="InterPro" id="IPR017900">
    <property type="entry name" value="4Fe4S_Fe_S_CS"/>
</dbReference>
<keyword evidence="9" id="KW-1185">Reference proteome</keyword>
<dbReference type="InterPro" id="IPR017896">
    <property type="entry name" value="4Fe4S_Fe-S-bd"/>
</dbReference>
<feature type="domain" description="4Fe-4S ferredoxin-type" evidence="7">
    <location>
        <begin position="150"/>
        <end position="178"/>
    </location>
</feature>
<evidence type="ECO:0000256" key="4">
    <source>
        <dbReference type="ARBA" id="ARBA00022982"/>
    </source>
</evidence>
<dbReference type="EMBL" id="FMXR01000004">
    <property type="protein sequence ID" value="SDB02311.1"/>
    <property type="molecule type" value="Genomic_DNA"/>
</dbReference>
<proteinExistence type="predicted"/>
<dbReference type="Pfam" id="PF13187">
    <property type="entry name" value="Fer4_9"/>
    <property type="match status" value="1"/>
</dbReference>
<dbReference type="Gene3D" id="2.30.110.10">
    <property type="entry name" value="Electron Transport, Fmn-binding Protein, Chain A"/>
    <property type="match status" value="1"/>
</dbReference>
<dbReference type="SUPFAM" id="SSF54862">
    <property type="entry name" value="4Fe-4S ferredoxins"/>
    <property type="match status" value="1"/>
</dbReference>
<feature type="domain" description="4Fe-4S ferredoxin-type" evidence="7">
    <location>
        <begin position="179"/>
        <end position="208"/>
    </location>
</feature>
<evidence type="ECO:0000256" key="3">
    <source>
        <dbReference type="ARBA" id="ARBA00022723"/>
    </source>
</evidence>
<dbReference type="Gene3D" id="3.30.70.20">
    <property type="match status" value="1"/>
</dbReference>
<keyword evidence="2" id="KW-0004">4Fe-4S</keyword>
<reference evidence="8 9" key="1">
    <citation type="submission" date="2016-10" db="EMBL/GenBank/DDBJ databases">
        <authorList>
            <person name="de Groot N.N."/>
        </authorList>
    </citation>
    <scope>NUCLEOTIDE SEQUENCE [LARGE SCALE GENOMIC DNA]</scope>
    <source>
        <strain evidence="8 9">DSM 3217</strain>
    </source>
</reference>
<dbReference type="PANTHER" id="PTHR42859">
    <property type="entry name" value="OXIDOREDUCTASE"/>
    <property type="match status" value="1"/>
</dbReference>
<evidence type="ECO:0000256" key="5">
    <source>
        <dbReference type="ARBA" id="ARBA00023004"/>
    </source>
</evidence>
<sequence length="224" mass="25476">METKEYLKYIVEEIHTTIVATVDDEGLPVTAAIDMMDYDNDSLYFLTAKGKGFYDRLIKRQFLSLTAMKGEDTMSSVAVSIRGKVRDLGHDKIPELFKKNPYMHQIYPTEESMKALTVFQIYEGTGEWFDLSKKPIERASFHFGKVEIKREGYFVTDNCTGCGSCLSVCPQSCIITTRIPYVIEQEHCLHCGNCMSACPTGAIIRSQIPFEAYFAELRDRVRAD</sequence>
<evidence type="ECO:0000313" key="8">
    <source>
        <dbReference type="EMBL" id="SDB02311.1"/>
    </source>
</evidence>
<protein>
    <submittedName>
        <fullName evidence="8">Uncharacterized protein, pyridoxamine 5'-phosphate oxidase (PNPOx-like) family</fullName>
    </submittedName>
</protein>
<organism evidence="8 9">
    <name type="scientific">Eubacterium oxidoreducens</name>
    <dbReference type="NCBI Taxonomy" id="1732"/>
    <lineage>
        <taxon>Bacteria</taxon>
        <taxon>Bacillati</taxon>
        <taxon>Bacillota</taxon>
        <taxon>Clostridia</taxon>
        <taxon>Eubacteriales</taxon>
        <taxon>Eubacteriaceae</taxon>
        <taxon>Eubacterium</taxon>
    </lineage>
</organism>
<keyword evidence="6" id="KW-0411">Iron-sulfur</keyword>
<keyword evidence="3" id="KW-0479">Metal-binding</keyword>
<dbReference type="STRING" id="1732.SAMN02910417_00153"/>
<dbReference type="PROSITE" id="PS51379">
    <property type="entry name" value="4FE4S_FER_2"/>
    <property type="match status" value="2"/>
</dbReference>
<dbReference type="GO" id="GO:0046872">
    <property type="term" value="F:metal ion binding"/>
    <property type="evidence" value="ECO:0007669"/>
    <property type="project" value="UniProtKB-KW"/>
</dbReference>
<dbReference type="InterPro" id="IPR012349">
    <property type="entry name" value="Split_barrel_FMN-bd"/>
</dbReference>
<dbReference type="InterPro" id="IPR050294">
    <property type="entry name" value="RnfB_subfamily"/>
</dbReference>
<evidence type="ECO:0000256" key="2">
    <source>
        <dbReference type="ARBA" id="ARBA00022485"/>
    </source>
</evidence>
<dbReference type="Proteomes" id="UP000199228">
    <property type="component" value="Unassembled WGS sequence"/>
</dbReference>
<dbReference type="PANTHER" id="PTHR42859:SF10">
    <property type="entry name" value="DIMETHYLSULFOXIDE REDUCTASE CHAIN B"/>
    <property type="match status" value="1"/>
</dbReference>
<evidence type="ECO:0000313" key="9">
    <source>
        <dbReference type="Proteomes" id="UP000199228"/>
    </source>
</evidence>
<evidence type="ECO:0000256" key="6">
    <source>
        <dbReference type="ARBA" id="ARBA00023014"/>
    </source>
</evidence>
<dbReference type="AlphaFoldDB" id="A0A1G6A1I8"/>
<keyword evidence="4" id="KW-0249">Electron transport</keyword>
<dbReference type="InterPro" id="IPR011576">
    <property type="entry name" value="Pyridox_Oxase_N"/>
</dbReference>
<dbReference type="GO" id="GO:0051539">
    <property type="term" value="F:4 iron, 4 sulfur cluster binding"/>
    <property type="evidence" value="ECO:0007669"/>
    <property type="project" value="UniProtKB-KW"/>
</dbReference>
<dbReference type="RefSeq" id="WP_090171006.1">
    <property type="nucleotide sequence ID" value="NZ_FMXR01000004.1"/>
</dbReference>
<dbReference type="OrthoDB" id="9794954at2"/>
<accession>A0A1G6A1I8</accession>
<name>A0A1G6A1I8_EUBOX</name>